<evidence type="ECO:0000256" key="1">
    <source>
        <dbReference type="ARBA" id="ARBA00022801"/>
    </source>
</evidence>
<feature type="domain" description="PNPLA" evidence="5">
    <location>
        <begin position="9"/>
        <end position="167"/>
    </location>
</feature>
<sequence length="265" mass="28342">MKKIKTIGLVLSGGGFRGVVHAGVIHGLEELGIQATHVAGASIGAVVGGMYAAGMNGELIRDMLAQTKLFSRHNLAFRWSGLLNANKIVEPILPYFTDDTFTALTKKLYVSRTNLETGASEIVSSGSVLDAMKSSAALPLLFAPVECGDNIYVDGGLTDNFPVQVIRADCDVVIGVSANPAQFRKRDDLHSLFSLLDQVMEISVSQTAVDKFGQCDVMIIPDGLRAYSLLDIKNADALFELGYQTVLGRRGELLRLVGTGVPDNV</sequence>
<dbReference type="PANTHER" id="PTHR14226">
    <property type="entry name" value="NEUROPATHY TARGET ESTERASE/SWISS CHEESE D.MELANOGASTER"/>
    <property type="match status" value="1"/>
</dbReference>
<dbReference type="InterPro" id="IPR050301">
    <property type="entry name" value="NTE"/>
</dbReference>
<dbReference type="Pfam" id="PF01734">
    <property type="entry name" value="Patatin"/>
    <property type="match status" value="1"/>
</dbReference>
<comment type="caution">
    <text evidence="6">The sequence shown here is derived from an EMBL/GenBank/DDBJ whole genome shotgun (WGS) entry which is preliminary data.</text>
</comment>
<feature type="active site" description="Proton acceptor" evidence="4">
    <location>
        <position position="154"/>
    </location>
</feature>
<gene>
    <name evidence="6" type="ORF">GGR27_002946</name>
</gene>
<dbReference type="EMBL" id="JAATJH010000005">
    <property type="protein sequence ID" value="NJC27429.1"/>
    <property type="molecule type" value="Genomic_DNA"/>
</dbReference>
<reference evidence="6 7" key="1">
    <citation type="submission" date="2020-03" db="EMBL/GenBank/DDBJ databases">
        <title>Genomic Encyclopedia of Type Strains, Phase IV (KMG-IV): sequencing the most valuable type-strain genomes for metagenomic binning, comparative biology and taxonomic classification.</title>
        <authorList>
            <person name="Goeker M."/>
        </authorList>
    </citation>
    <scope>NUCLEOTIDE SEQUENCE [LARGE SCALE GENOMIC DNA]</scope>
    <source>
        <strain evidence="6 7">DSM 105096</strain>
    </source>
</reference>
<evidence type="ECO:0000256" key="2">
    <source>
        <dbReference type="ARBA" id="ARBA00022963"/>
    </source>
</evidence>
<dbReference type="Proteomes" id="UP000770785">
    <property type="component" value="Unassembled WGS sequence"/>
</dbReference>
<dbReference type="Gene3D" id="3.40.1090.10">
    <property type="entry name" value="Cytosolic phospholipase A2 catalytic domain"/>
    <property type="match status" value="2"/>
</dbReference>
<evidence type="ECO:0000259" key="5">
    <source>
        <dbReference type="PROSITE" id="PS51635"/>
    </source>
</evidence>
<protein>
    <submittedName>
        <fullName evidence="6">NTE family protein</fullName>
    </submittedName>
</protein>
<feature type="short sequence motif" description="GXSXG" evidence="4">
    <location>
        <begin position="40"/>
        <end position="44"/>
    </location>
</feature>
<organism evidence="6 7">
    <name type="scientific">Neolewinella antarctica</name>
    <dbReference type="NCBI Taxonomy" id="442734"/>
    <lineage>
        <taxon>Bacteria</taxon>
        <taxon>Pseudomonadati</taxon>
        <taxon>Bacteroidota</taxon>
        <taxon>Saprospiria</taxon>
        <taxon>Saprospirales</taxon>
        <taxon>Lewinellaceae</taxon>
        <taxon>Neolewinella</taxon>
    </lineage>
</organism>
<feature type="active site" description="Nucleophile" evidence="4">
    <location>
        <position position="42"/>
    </location>
</feature>
<dbReference type="PANTHER" id="PTHR14226:SF29">
    <property type="entry name" value="NEUROPATHY TARGET ESTERASE SWS"/>
    <property type="match status" value="1"/>
</dbReference>
<feature type="short sequence motif" description="DGA/G" evidence="4">
    <location>
        <begin position="154"/>
        <end position="156"/>
    </location>
</feature>
<evidence type="ECO:0000256" key="3">
    <source>
        <dbReference type="ARBA" id="ARBA00023098"/>
    </source>
</evidence>
<dbReference type="RefSeq" id="WP_168038532.1">
    <property type="nucleotide sequence ID" value="NZ_JAATJH010000005.1"/>
</dbReference>
<feature type="short sequence motif" description="GXGXXG" evidence="4">
    <location>
        <begin position="13"/>
        <end position="18"/>
    </location>
</feature>
<dbReference type="InterPro" id="IPR002641">
    <property type="entry name" value="PNPLA_dom"/>
</dbReference>
<proteinExistence type="predicted"/>
<keyword evidence="2 4" id="KW-0442">Lipid degradation</keyword>
<accession>A0ABX0XDP3</accession>
<keyword evidence="1 4" id="KW-0378">Hydrolase</keyword>
<dbReference type="SUPFAM" id="SSF52151">
    <property type="entry name" value="FabD/lysophospholipase-like"/>
    <property type="match status" value="1"/>
</dbReference>
<name>A0ABX0XDP3_9BACT</name>
<dbReference type="PROSITE" id="PS51635">
    <property type="entry name" value="PNPLA"/>
    <property type="match status" value="1"/>
</dbReference>
<evidence type="ECO:0000313" key="7">
    <source>
        <dbReference type="Proteomes" id="UP000770785"/>
    </source>
</evidence>
<keyword evidence="3 4" id="KW-0443">Lipid metabolism</keyword>
<evidence type="ECO:0000313" key="6">
    <source>
        <dbReference type="EMBL" id="NJC27429.1"/>
    </source>
</evidence>
<keyword evidence="7" id="KW-1185">Reference proteome</keyword>
<evidence type="ECO:0000256" key="4">
    <source>
        <dbReference type="PROSITE-ProRule" id="PRU01161"/>
    </source>
</evidence>
<dbReference type="InterPro" id="IPR016035">
    <property type="entry name" value="Acyl_Trfase/lysoPLipase"/>
</dbReference>